<dbReference type="GO" id="GO:0003743">
    <property type="term" value="F:translation initiation factor activity"/>
    <property type="evidence" value="ECO:0007669"/>
    <property type="project" value="UniProtKB-KW"/>
</dbReference>
<comment type="similarity">
    <text evidence="1">Belongs to the TFIIE alpha subunit family.</text>
</comment>
<evidence type="ECO:0000313" key="6">
    <source>
        <dbReference type="EMBL" id="EMR71018.1"/>
    </source>
</evidence>
<evidence type="ECO:0000256" key="4">
    <source>
        <dbReference type="SAM" id="MobiDB-lite"/>
    </source>
</evidence>
<evidence type="ECO:0000259" key="5">
    <source>
        <dbReference type="PROSITE" id="PS51344"/>
    </source>
</evidence>
<accession>M7T2E6</accession>
<feature type="compositionally biased region" description="Acidic residues" evidence="4">
    <location>
        <begin position="357"/>
        <end position="378"/>
    </location>
</feature>
<dbReference type="Proteomes" id="UP000012174">
    <property type="component" value="Unassembled WGS sequence"/>
</dbReference>
<name>M7T2E6_EUTLA</name>
<dbReference type="OMA" id="DAIKWKV"/>
<dbReference type="PANTHER" id="PTHR13097:SF7">
    <property type="entry name" value="GENERAL TRANSCRIPTION FACTOR IIE SUBUNIT 1"/>
    <property type="match status" value="1"/>
</dbReference>
<dbReference type="PROSITE" id="PS51344">
    <property type="entry name" value="HTH_TFE_IIE"/>
    <property type="match status" value="1"/>
</dbReference>
<evidence type="ECO:0000313" key="7">
    <source>
        <dbReference type="Proteomes" id="UP000012174"/>
    </source>
</evidence>
<dbReference type="Pfam" id="PF02002">
    <property type="entry name" value="TFIIE_alpha"/>
    <property type="match status" value="1"/>
</dbReference>
<feature type="compositionally biased region" description="Low complexity" evidence="4">
    <location>
        <begin position="415"/>
        <end position="431"/>
    </location>
</feature>
<dbReference type="InterPro" id="IPR017919">
    <property type="entry name" value="TFIIE/TFIIEa_HTH"/>
</dbReference>
<feature type="compositionally biased region" description="Low complexity" evidence="4">
    <location>
        <begin position="383"/>
        <end position="408"/>
    </location>
</feature>
<feature type="compositionally biased region" description="Polar residues" evidence="4">
    <location>
        <begin position="281"/>
        <end position="296"/>
    </location>
</feature>
<dbReference type="GO" id="GO:0005673">
    <property type="term" value="C:transcription factor TFIIE complex"/>
    <property type="evidence" value="ECO:0007669"/>
    <property type="project" value="TreeGrafter"/>
</dbReference>
<dbReference type="InterPro" id="IPR002853">
    <property type="entry name" value="TFIIE_asu"/>
</dbReference>
<reference evidence="7" key="1">
    <citation type="journal article" date="2013" name="Genome Announc.">
        <title>Draft genome sequence of the grapevine dieback fungus Eutypa lata UCR-EL1.</title>
        <authorList>
            <person name="Blanco-Ulate B."/>
            <person name="Rolshausen P.E."/>
            <person name="Cantu D."/>
        </authorList>
    </citation>
    <scope>NUCLEOTIDE SEQUENCE [LARGE SCALE GENOMIC DNA]</scope>
    <source>
        <strain evidence="7">UCR-EL1</strain>
    </source>
</reference>
<dbReference type="InterPro" id="IPR039997">
    <property type="entry name" value="TFE"/>
</dbReference>
<dbReference type="PANTHER" id="PTHR13097">
    <property type="entry name" value="TRANSCRIPTION INITIATION FACTOR IIE, ALPHA SUBUNIT"/>
    <property type="match status" value="1"/>
</dbReference>
<keyword evidence="3" id="KW-0804">Transcription</keyword>
<proteinExistence type="inferred from homology"/>
<keyword evidence="7" id="KW-1185">Reference proteome</keyword>
<protein>
    <submittedName>
        <fullName evidence="6">Putative transcription initiation factor iie subunit alpha protein</fullName>
    </submittedName>
</protein>
<organism evidence="6 7">
    <name type="scientific">Eutypa lata (strain UCR-EL1)</name>
    <name type="common">Grapevine dieback disease fungus</name>
    <name type="synonym">Eutypa armeniacae</name>
    <dbReference type="NCBI Taxonomy" id="1287681"/>
    <lineage>
        <taxon>Eukaryota</taxon>
        <taxon>Fungi</taxon>
        <taxon>Dikarya</taxon>
        <taxon>Ascomycota</taxon>
        <taxon>Pezizomycotina</taxon>
        <taxon>Sordariomycetes</taxon>
        <taxon>Xylariomycetidae</taxon>
        <taxon>Xylariales</taxon>
        <taxon>Diatrypaceae</taxon>
        <taxon>Eutypa</taxon>
    </lineage>
</organism>
<keyword evidence="6" id="KW-0648">Protein biosynthesis</keyword>
<gene>
    <name evidence="6" type="ORF">UCREL1_1948</name>
</gene>
<feature type="compositionally biased region" description="Basic and acidic residues" evidence="4">
    <location>
        <begin position="432"/>
        <end position="444"/>
    </location>
</feature>
<sequence>MDLAQTLVRSVVRAFYDDSKTFDRRHILVVDALIIHSALRDDDMSYLMNMNLKDLHKICGRLREDRFIQVHVRPELKEGQQRPTNRTYYYIDYRQAIDAIKWRVYTIDKEIQSKASQTTENKLYFCTRCKAEYSELEVIDAVFTQSTGFLCHRCDNPLTQDPNRLTGGHEESTKLNNQLKFITDLLPQLDSVHIPDNTFEVAHSGARPIVRDAQNQVAQSVVVESIAKPTAVRGMANTGPKSIAISITDAEGPSEADKEAERLRREKKAQENALPEWHVKSTVTGTDFTTPASNDKNATTAAAPNNNSNSSNKAISTAVTTTTDDQDVKKEDEDDLSAAQQAAVDDVFARLQQQQQQEDDDDEDEEEEEEDDEEEFEDIGLGAAAAAAGTAAATSKTTTTANAATAAAGSEKRPAPSSGTSSAADTPSASAAEDRPAKKVKVEEPAGGGGGGGDGDSDDDVAFEDV</sequence>
<dbReference type="OrthoDB" id="361102at2759"/>
<dbReference type="SUPFAM" id="SSF57783">
    <property type="entry name" value="Zinc beta-ribbon"/>
    <property type="match status" value="1"/>
</dbReference>
<evidence type="ECO:0000256" key="3">
    <source>
        <dbReference type="ARBA" id="ARBA00023163"/>
    </source>
</evidence>
<keyword evidence="6" id="KW-0396">Initiation factor</keyword>
<feature type="compositionally biased region" description="Low complexity" evidence="4">
    <location>
        <begin position="297"/>
        <end position="323"/>
    </location>
</feature>
<feature type="region of interest" description="Disordered" evidence="4">
    <location>
        <begin position="264"/>
        <end position="466"/>
    </location>
</feature>
<dbReference type="InterPro" id="IPR024550">
    <property type="entry name" value="TFIIEa/SarR/Rpc3_HTH_dom"/>
</dbReference>
<evidence type="ECO:0000256" key="2">
    <source>
        <dbReference type="ARBA" id="ARBA00023015"/>
    </source>
</evidence>
<feature type="compositionally biased region" description="Low complexity" evidence="4">
    <location>
        <begin position="338"/>
        <end position="356"/>
    </location>
</feature>
<dbReference type="eggNOG" id="KOG2593">
    <property type="taxonomic scope" value="Eukaryota"/>
</dbReference>
<dbReference type="SMART" id="SM00531">
    <property type="entry name" value="TFIIE"/>
    <property type="match status" value="1"/>
</dbReference>
<dbReference type="KEGG" id="ela:UCREL1_1948"/>
<dbReference type="Gene3D" id="3.30.40.10">
    <property type="entry name" value="Zinc/RING finger domain, C3HC4 (zinc finger)"/>
    <property type="match status" value="1"/>
</dbReference>
<keyword evidence="2" id="KW-0805">Transcription regulation</keyword>
<dbReference type="AlphaFoldDB" id="M7T2E6"/>
<dbReference type="InterPro" id="IPR013083">
    <property type="entry name" value="Znf_RING/FYVE/PHD"/>
</dbReference>
<dbReference type="HOGENOM" id="CLU_035744_1_0_1"/>
<dbReference type="GO" id="GO:0006367">
    <property type="term" value="P:transcription initiation at RNA polymerase II promoter"/>
    <property type="evidence" value="ECO:0007669"/>
    <property type="project" value="InterPro"/>
</dbReference>
<feature type="domain" description="HTH TFE/IIEalpha-type" evidence="5">
    <location>
        <begin position="4"/>
        <end position="101"/>
    </location>
</feature>
<evidence type="ECO:0000256" key="1">
    <source>
        <dbReference type="ARBA" id="ARBA00008947"/>
    </source>
</evidence>
<feature type="compositionally biased region" description="Acidic residues" evidence="4">
    <location>
        <begin position="455"/>
        <end position="466"/>
    </location>
</feature>
<dbReference type="EMBL" id="KB705726">
    <property type="protein sequence ID" value="EMR71018.1"/>
    <property type="molecule type" value="Genomic_DNA"/>
</dbReference>
<dbReference type="STRING" id="1287681.M7T2E6"/>